<comment type="caution">
    <text evidence="1">The sequence shown here is derived from an EMBL/GenBank/DDBJ whole genome shotgun (WGS) entry which is preliminary data.</text>
</comment>
<keyword evidence="2" id="KW-1185">Reference proteome</keyword>
<feature type="non-terminal residue" evidence="1">
    <location>
        <position position="1"/>
    </location>
</feature>
<reference evidence="1" key="1">
    <citation type="submission" date="2018-05" db="EMBL/GenBank/DDBJ databases">
        <title>Draft genome of Mucuna pruriens seed.</title>
        <authorList>
            <person name="Nnadi N.E."/>
            <person name="Vos R."/>
            <person name="Hasami M.H."/>
            <person name="Devisetty U.K."/>
            <person name="Aguiy J.C."/>
        </authorList>
    </citation>
    <scope>NUCLEOTIDE SEQUENCE [LARGE SCALE GENOMIC DNA]</scope>
    <source>
        <strain evidence="1">JCA_2017</strain>
    </source>
</reference>
<dbReference type="OrthoDB" id="2596766at2759"/>
<evidence type="ECO:0000313" key="1">
    <source>
        <dbReference type="EMBL" id="RDX94025.1"/>
    </source>
</evidence>
<gene>
    <name evidence="1" type="ORF">CR513_23648</name>
</gene>
<organism evidence="1 2">
    <name type="scientific">Mucuna pruriens</name>
    <name type="common">Velvet bean</name>
    <name type="synonym">Dolichos pruriens</name>
    <dbReference type="NCBI Taxonomy" id="157652"/>
    <lineage>
        <taxon>Eukaryota</taxon>
        <taxon>Viridiplantae</taxon>
        <taxon>Streptophyta</taxon>
        <taxon>Embryophyta</taxon>
        <taxon>Tracheophyta</taxon>
        <taxon>Spermatophyta</taxon>
        <taxon>Magnoliopsida</taxon>
        <taxon>eudicotyledons</taxon>
        <taxon>Gunneridae</taxon>
        <taxon>Pentapetalae</taxon>
        <taxon>rosids</taxon>
        <taxon>fabids</taxon>
        <taxon>Fabales</taxon>
        <taxon>Fabaceae</taxon>
        <taxon>Papilionoideae</taxon>
        <taxon>50 kb inversion clade</taxon>
        <taxon>NPAAA clade</taxon>
        <taxon>indigoferoid/millettioid clade</taxon>
        <taxon>Phaseoleae</taxon>
        <taxon>Mucuna</taxon>
    </lineage>
</organism>
<sequence length="158" mass="17787">MVEVKVISLDPNDLSKFSDTCSLTMKGKSSFNISSSISQSIWIIGSGATNHMTPFFSHLTSYSRVSGKQLIIIANGDHVPIVGIHQHPTPILSILTQLTFIIFIVSFRTLPLRRMILIAKEQGRNKKKRRYLLITKQPQKLGQLPKFDFTTSIWTSTI</sequence>
<dbReference type="Proteomes" id="UP000257109">
    <property type="component" value="Unassembled WGS sequence"/>
</dbReference>
<accession>A0A371GU20</accession>
<evidence type="ECO:0000313" key="2">
    <source>
        <dbReference type="Proteomes" id="UP000257109"/>
    </source>
</evidence>
<name>A0A371GU20_MUCPR</name>
<proteinExistence type="predicted"/>
<dbReference type="AlphaFoldDB" id="A0A371GU20"/>
<dbReference type="EMBL" id="QJKJ01004472">
    <property type="protein sequence ID" value="RDX94025.1"/>
    <property type="molecule type" value="Genomic_DNA"/>
</dbReference>
<protein>
    <submittedName>
        <fullName evidence="1">Uncharacterized protein</fullName>
    </submittedName>
</protein>